<dbReference type="InterPro" id="IPR006905">
    <property type="entry name" value="Flavin_halogenase"/>
</dbReference>
<protein>
    <recommendedName>
        <fullName evidence="4">Tryptophan halogenase</fullName>
    </recommendedName>
</protein>
<reference evidence="3" key="1">
    <citation type="journal article" date="2019" name="Int. J. Syst. Evol. Microbiol.">
        <title>The Global Catalogue of Microorganisms (GCM) 10K type strain sequencing project: providing services to taxonomists for standard genome sequencing and annotation.</title>
        <authorList>
            <consortium name="The Broad Institute Genomics Platform"/>
            <consortium name="The Broad Institute Genome Sequencing Center for Infectious Disease"/>
            <person name="Wu L."/>
            <person name="Ma J."/>
        </authorList>
    </citation>
    <scope>NUCLEOTIDE SEQUENCE [LARGE SCALE GENOMIC DNA]</scope>
    <source>
        <strain evidence="3">JCM 6242</strain>
    </source>
</reference>
<dbReference type="PANTHER" id="PTHR43747:SF4">
    <property type="entry name" value="FLAVIN-DEPENDENT TRYPTOPHAN HALOGENASE"/>
    <property type="match status" value="1"/>
</dbReference>
<sequence>MTDSTQQKLRSFTESLSAEERAAVSAWLGGGDGRPAELDALFADGEGGPREAALDPALRPRQDDPSAIRSVGVIGGGTAGYLTALALRAKRPWLDVTLVESSGIPIIGVGEATTPSMLPFLHHYLGIDPADLYEKVLPTWKLGIRFDWGPHPEGFMAPFDWGSNSVGVLGSLATQGDINAFTLQSLFMKADRAPVFPLEGGRHLSLMKQMPFAYHLDNQRFVRYLTDLAAARGIRHVDATVAEVVLGGDDWVDCLRTPDGRELRFDLYVDCTGFRSLLLEKTLGSRFVSYAASLATDTAVTGVVPHGGHIKPYTTATTMDAGWCWNIPTREADHVGYVHSSRFLSLEEATEELRRRYPGVDTFRPVRFRVGRHEEAWRGNVVAIGNSYAFVEPLESSGLMMITLGILSLVSTLPASWADPVPRALVNRALSKKWDEIRWFLSIHYRFNTRRDTPFWREMHTGADVSGLEPLLEVFRAGAPLRFRDSVVRGFLESTAPTFYGLEGVDCLLLGQGYPARLLPMSEPVEAWQARKDAADALVGRGLGTAEALRAFDTDPELNAELLDDPDSWVVRTGTDRLVNADPDAPAAAHREPAA</sequence>
<dbReference type="PANTHER" id="PTHR43747">
    <property type="entry name" value="FAD-BINDING PROTEIN"/>
    <property type="match status" value="1"/>
</dbReference>
<evidence type="ECO:0008006" key="4">
    <source>
        <dbReference type="Google" id="ProtNLM"/>
    </source>
</evidence>
<dbReference type="RefSeq" id="WP_344980939.1">
    <property type="nucleotide sequence ID" value="NZ_BAAAVI010000085.1"/>
</dbReference>
<accession>A0ABP6IR57</accession>
<dbReference type="SUPFAM" id="SSF51905">
    <property type="entry name" value="FAD/NAD(P)-binding domain"/>
    <property type="match status" value="1"/>
</dbReference>
<gene>
    <name evidence="2" type="ORF">GCM10010517_72350</name>
</gene>
<proteinExistence type="inferred from homology"/>
<evidence type="ECO:0000313" key="2">
    <source>
        <dbReference type="EMBL" id="GAA2906158.1"/>
    </source>
</evidence>
<dbReference type="Pfam" id="PF04820">
    <property type="entry name" value="Trp_halogenase"/>
    <property type="match status" value="1"/>
</dbReference>
<keyword evidence="3" id="KW-1185">Reference proteome</keyword>
<organism evidence="2 3">
    <name type="scientific">Streptosporangium fragile</name>
    <dbReference type="NCBI Taxonomy" id="46186"/>
    <lineage>
        <taxon>Bacteria</taxon>
        <taxon>Bacillati</taxon>
        <taxon>Actinomycetota</taxon>
        <taxon>Actinomycetes</taxon>
        <taxon>Streptosporangiales</taxon>
        <taxon>Streptosporangiaceae</taxon>
        <taxon>Streptosporangium</taxon>
    </lineage>
</organism>
<evidence type="ECO:0000313" key="3">
    <source>
        <dbReference type="Proteomes" id="UP001500831"/>
    </source>
</evidence>
<comment type="similarity">
    <text evidence="1">Belongs to the flavin-dependent halogenase family. Bacterial tryptophan halogenase subfamily.</text>
</comment>
<dbReference type="InterPro" id="IPR050816">
    <property type="entry name" value="Flavin-dep_Halogenase_NPB"/>
</dbReference>
<dbReference type="InterPro" id="IPR036188">
    <property type="entry name" value="FAD/NAD-bd_sf"/>
</dbReference>
<name>A0ABP6IR57_9ACTN</name>
<evidence type="ECO:0000256" key="1">
    <source>
        <dbReference type="ARBA" id="ARBA00038396"/>
    </source>
</evidence>
<dbReference type="EMBL" id="BAAAVI010000085">
    <property type="protein sequence ID" value="GAA2906158.1"/>
    <property type="molecule type" value="Genomic_DNA"/>
</dbReference>
<comment type="caution">
    <text evidence="2">The sequence shown here is derived from an EMBL/GenBank/DDBJ whole genome shotgun (WGS) entry which is preliminary data.</text>
</comment>
<dbReference type="Proteomes" id="UP001500831">
    <property type="component" value="Unassembled WGS sequence"/>
</dbReference>
<dbReference type="Gene3D" id="3.50.50.60">
    <property type="entry name" value="FAD/NAD(P)-binding domain"/>
    <property type="match status" value="1"/>
</dbReference>